<accession>A0AA39IWR9</accession>
<keyword evidence="1" id="KW-0732">Signal</keyword>
<comment type="caution">
    <text evidence="2">The sequence shown here is derived from an EMBL/GenBank/DDBJ whole genome shotgun (WGS) entry which is preliminary data.</text>
</comment>
<proteinExistence type="predicted"/>
<evidence type="ECO:0000313" key="2">
    <source>
        <dbReference type="EMBL" id="KAK0430348.1"/>
    </source>
</evidence>
<dbReference type="Proteomes" id="UP001175226">
    <property type="component" value="Unassembled WGS sequence"/>
</dbReference>
<reference evidence="2" key="1">
    <citation type="submission" date="2023-06" db="EMBL/GenBank/DDBJ databases">
        <authorList>
            <consortium name="Lawrence Berkeley National Laboratory"/>
            <person name="Ahrendt S."/>
            <person name="Sahu N."/>
            <person name="Indic B."/>
            <person name="Wong-Bajracharya J."/>
            <person name="Merenyi Z."/>
            <person name="Ke H.-M."/>
            <person name="Monk M."/>
            <person name="Kocsube S."/>
            <person name="Drula E."/>
            <person name="Lipzen A."/>
            <person name="Balint B."/>
            <person name="Henrissat B."/>
            <person name="Andreopoulos B."/>
            <person name="Martin F.M."/>
            <person name="Harder C.B."/>
            <person name="Rigling D."/>
            <person name="Ford K.L."/>
            <person name="Foster G.D."/>
            <person name="Pangilinan J."/>
            <person name="Papanicolaou A."/>
            <person name="Barry K."/>
            <person name="LaButti K."/>
            <person name="Viragh M."/>
            <person name="Koriabine M."/>
            <person name="Yan M."/>
            <person name="Riley R."/>
            <person name="Champramary S."/>
            <person name="Plett K.L."/>
            <person name="Tsai I.J."/>
            <person name="Slot J."/>
            <person name="Sipos G."/>
            <person name="Plett J."/>
            <person name="Nagy L.G."/>
            <person name="Grigoriev I.V."/>
        </authorList>
    </citation>
    <scope>NUCLEOTIDE SEQUENCE</scope>
    <source>
        <strain evidence="2">FPL87.14</strain>
    </source>
</reference>
<dbReference type="AlphaFoldDB" id="A0AA39IWR9"/>
<name>A0AA39IWR9_9AGAR</name>
<organism evidence="2 3">
    <name type="scientific">Armillaria borealis</name>
    <dbReference type="NCBI Taxonomy" id="47425"/>
    <lineage>
        <taxon>Eukaryota</taxon>
        <taxon>Fungi</taxon>
        <taxon>Dikarya</taxon>
        <taxon>Basidiomycota</taxon>
        <taxon>Agaricomycotina</taxon>
        <taxon>Agaricomycetes</taxon>
        <taxon>Agaricomycetidae</taxon>
        <taxon>Agaricales</taxon>
        <taxon>Marasmiineae</taxon>
        <taxon>Physalacriaceae</taxon>
        <taxon>Armillaria</taxon>
    </lineage>
</organism>
<feature type="chain" id="PRO_5041403078" evidence="1">
    <location>
        <begin position="26"/>
        <end position="259"/>
    </location>
</feature>
<sequence length="259" mass="28735">MTGRSSITLGAGIWLLFHGGDPTTARVGCFKWAPGFCCHFMAAALPQSRIPLLTNTGDSPRASNFATTARFRIAIISSRLTRHFRDDGTMGLYPPNQAFACSAEGTFNVECSERTSWFAIATGLHQLWKSRRKAPFATKLLVICGLFSLDRCTRSAAASTTLSRNRGSYLWYLDLLIGRRTLPVASDRSLADAAPNRNGEHINNLMAKREMKVREAFLEVAPKKPRTGRHMEAHSKQPRGVRWLLKAINAGRSQQGDRK</sequence>
<dbReference type="EMBL" id="JAUEPT010000154">
    <property type="protein sequence ID" value="KAK0430348.1"/>
    <property type="molecule type" value="Genomic_DNA"/>
</dbReference>
<evidence type="ECO:0000256" key="1">
    <source>
        <dbReference type="SAM" id="SignalP"/>
    </source>
</evidence>
<feature type="signal peptide" evidence="1">
    <location>
        <begin position="1"/>
        <end position="25"/>
    </location>
</feature>
<evidence type="ECO:0000313" key="3">
    <source>
        <dbReference type="Proteomes" id="UP001175226"/>
    </source>
</evidence>
<keyword evidence="3" id="KW-1185">Reference proteome</keyword>
<protein>
    <submittedName>
        <fullName evidence="2">Uncharacterized protein</fullName>
    </submittedName>
</protein>
<gene>
    <name evidence="2" type="ORF">EV421DRAFT_1744165</name>
</gene>